<dbReference type="GO" id="GO:0005737">
    <property type="term" value="C:cytoplasm"/>
    <property type="evidence" value="ECO:0007669"/>
    <property type="project" value="InterPro"/>
</dbReference>
<evidence type="ECO:0000256" key="5">
    <source>
        <dbReference type="ARBA" id="ARBA00023027"/>
    </source>
</evidence>
<feature type="domain" description="Lactate/malate dehydrogenase N-terminal" evidence="10">
    <location>
        <begin position="27"/>
        <end position="165"/>
    </location>
</feature>
<dbReference type="InParanoid" id="A0A132BBX6"/>
<dbReference type="Pfam" id="PF00056">
    <property type="entry name" value="Ldh_1_N"/>
    <property type="match status" value="1"/>
</dbReference>
<comment type="pathway">
    <text evidence="1">Fermentation; pyruvate fermentation to lactate; (S)-lactate from pyruvate: step 1/1.</text>
</comment>
<protein>
    <recommendedName>
        <fullName evidence="3">L-lactate dehydrogenase</fullName>
        <ecNumber evidence="3">1.1.1.27</ecNumber>
    </recommendedName>
</protein>
<dbReference type="Gene3D" id="3.90.110.10">
    <property type="entry name" value="Lactate dehydrogenase/glycoside hydrolase, family 4, C-terminal"/>
    <property type="match status" value="1"/>
</dbReference>
<feature type="binding site" evidence="8">
    <location>
        <position position="118"/>
    </location>
    <ligand>
        <name>NAD(+)</name>
        <dbReference type="ChEBI" id="CHEBI:57540"/>
    </ligand>
</feature>
<dbReference type="InterPro" id="IPR011304">
    <property type="entry name" value="L-lactate_DH"/>
</dbReference>
<evidence type="ECO:0000259" key="11">
    <source>
        <dbReference type="Pfam" id="PF02866"/>
    </source>
</evidence>
<dbReference type="PANTHER" id="PTHR43128">
    <property type="entry name" value="L-2-HYDROXYCARBOXYLATE DEHYDROGENASE (NAD(P)(+))"/>
    <property type="match status" value="1"/>
</dbReference>
<evidence type="ECO:0000256" key="6">
    <source>
        <dbReference type="ARBA" id="ARBA00049258"/>
    </source>
</evidence>
<dbReference type="SUPFAM" id="SSF51735">
    <property type="entry name" value="NAD(P)-binding Rossmann-fold domains"/>
    <property type="match status" value="1"/>
</dbReference>
<dbReference type="InterPro" id="IPR001557">
    <property type="entry name" value="L-lactate/malate_DH"/>
</dbReference>
<dbReference type="KEGG" id="psco:LY89DRAFT_760602"/>
<dbReference type="NCBIfam" id="NF000824">
    <property type="entry name" value="PRK00066.1"/>
    <property type="match status" value="1"/>
</dbReference>
<proteinExistence type="inferred from homology"/>
<comment type="catalytic activity">
    <reaction evidence="6">
        <text>(S)-lactate + NAD(+) = pyruvate + NADH + H(+)</text>
        <dbReference type="Rhea" id="RHEA:23444"/>
        <dbReference type="ChEBI" id="CHEBI:15361"/>
        <dbReference type="ChEBI" id="CHEBI:15378"/>
        <dbReference type="ChEBI" id="CHEBI:16651"/>
        <dbReference type="ChEBI" id="CHEBI:57540"/>
        <dbReference type="ChEBI" id="CHEBI:57945"/>
        <dbReference type="EC" id="1.1.1.27"/>
    </reaction>
</comment>
<evidence type="ECO:0000256" key="8">
    <source>
        <dbReference type="PIRSR" id="PIRSR000102-3"/>
    </source>
</evidence>
<dbReference type="Proteomes" id="UP000070700">
    <property type="component" value="Unassembled WGS sequence"/>
</dbReference>
<accession>A0A132BBX6</accession>
<dbReference type="CDD" id="cd05292">
    <property type="entry name" value="LDH_2"/>
    <property type="match status" value="1"/>
</dbReference>
<dbReference type="Gene3D" id="3.40.50.720">
    <property type="entry name" value="NAD(P)-binding Rossmann-like Domain"/>
    <property type="match status" value="1"/>
</dbReference>
<evidence type="ECO:0000256" key="7">
    <source>
        <dbReference type="PIRSR" id="PIRSR000102-1"/>
    </source>
</evidence>
<evidence type="ECO:0000256" key="1">
    <source>
        <dbReference type="ARBA" id="ARBA00004843"/>
    </source>
</evidence>
<feature type="active site" description="Proton acceptor" evidence="7">
    <location>
        <position position="198"/>
    </location>
</feature>
<dbReference type="EMBL" id="KQ947430">
    <property type="protein sequence ID" value="KUJ09881.1"/>
    <property type="molecule type" value="Genomic_DNA"/>
</dbReference>
<dbReference type="InterPro" id="IPR036291">
    <property type="entry name" value="NAD(P)-bd_dom_sf"/>
</dbReference>
<feature type="binding site" evidence="8">
    <location>
        <position position="58"/>
    </location>
    <ligand>
        <name>NAD(+)</name>
        <dbReference type="ChEBI" id="CHEBI:57540"/>
    </ligand>
</feature>
<evidence type="ECO:0000259" key="10">
    <source>
        <dbReference type="Pfam" id="PF00056"/>
    </source>
</evidence>
<evidence type="ECO:0000256" key="3">
    <source>
        <dbReference type="ARBA" id="ARBA00012967"/>
    </source>
</evidence>
<dbReference type="UniPathway" id="UPA00554">
    <property type="reaction ID" value="UER00611"/>
</dbReference>
<dbReference type="SUPFAM" id="SSF56327">
    <property type="entry name" value="LDH C-terminal domain-like"/>
    <property type="match status" value="1"/>
</dbReference>
<dbReference type="PANTHER" id="PTHR43128:SF16">
    <property type="entry name" value="L-LACTATE DEHYDROGENASE"/>
    <property type="match status" value="1"/>
</dbReference>
<keyword evidence="13" id="KW-1185">Reference proteome</keyword>
<organism evidence="12 13">
    <name type="scientific">Mollisia scopiformis</name>
    <name type="common">Conifer needle endophyte fungus</name>
    <name type="synonym">Phialocephala scopiformis</name>
    <dbReference type="NCBI Taxonomy" id="149040"/>
    <lineage>
        <taxon>Eukaryota</taxon>
        <taxon>Fungi</taxon>
        <taxon>Dikarya</taxon>
        <taxon>Ascomycota</taxon>
        <taxon>Pezizomycotina</taxon>
        <taxon>Leotiomycetes</taxon>
        <taxon>Helotiales</taxon>
        <taxon>Mollisiaceae</taxon>
        <taxon>Mollisia</taxon>
    </lineage>
</organism>
<sequence length="336" mass="36096">MTSMNGTMETPVGHTGKPLLTKESKPVKIAIVGIGNVGATTAYALLLSGLAADIVLIDVNEKKAQGEAMDLNHAVPFSHPTKIWAGHYSDCEGAAIVIIAAGINQKPGQSRMDLLKLNFGIFKSIIPEIVRYASDSILLIATNPVDVLTYASWKLSGFPTNRVIGSGTALDTARFRYLLGQYYEVDPQSVHADIIGEHGETELPVWSLASIAGMRLEDYCREAGKDFDSKGMLQCFHTTKNAARDIIQLKGMTDYGVAAALVRIVETILRDENTLLTVSTVGPHAGVDDVCLSIPTKVNRGGANHVLKVMLNSEEQKALLKSAESVKAAMDTLNFG</sequence>
<evidence type="ECO:0000256" key="4">
    <source>
        <dbReference type="ARBA" id="ARBA00023002"/>
    </source>
</evidence>
<feature type="domain" description="Lactate/malate dehydrogenase C-terminal" evidence="11">
    <location>
        <begin position="168"/>
        <end position="332"/>
    </location>
</feature>
<keyword evidence="5 8" id="KW-0520">NAD</keyword>
<dbReference type="EC" id="1.1.1.27" evidence="3"/>
<dbReference type="PRINTS" id="PR00086">
    <property type="entry name" value="LLDHDRGNASE"/>
</dbReference>
<comment type="similarity">
    <text evidence="2">Belongs to the LDH/MDH superfamily. LDH family.</text>
</comment>
<dbReference type="OrthoDB" id="6270329at2759"/>
<evidence type="ECO:0000256" key="2">
    <source>
        <dbReference type="ARBA" id="ARBA00006054"/>
    </source>
</evidence>
<name>A0A132BBX6_MOLSC</name>
<dbReference type="RefSeq" id="XP_018064236.1">
    <property type="nucleotide sequence ID" value="XM_018221510.1"/>
</dbReference>
<dbReference type="HAMAP" id="MF_00488">
    <property type="entry name" value="Lactate_dehydrog"/>
    <property type="match status" value="1"/>
</dbReference>
<dbReference type="GeneID" id="28831236"/>
<feature type="binding site" evidence="8">
    <location>
        <begin position="33"/>
        <end position="38"/>
    </location>
    <ligand>
        <name>NAD(+)</name>
        <dbReference type="ChEBI" id="CHEBI:57540"/>
    </ligand>
</feature>
<evidence type="ECO:0000313" key="12">
    <source>
        <dbReference type="EMBL" id="KUJ09881.1"/>
    </source>
</evidence>
<reference evidence="12 13" key="1">
    <citation type="submission" date="2015-10" db="EMBL/GenBank/DDBJ databases">
        <title>Full genome of DAOMC 229536 Phialocephala scopiformis, a fungal endophyte of spruce producing the potent anti-insectan compound rugulosin.</title>
        <authorList>
            <consortium name="DOE Joint Genome Institute"/>
            <person name="Walker A.K."/>
            <person name="Frasz S.L."/>
            <person name="Seifert K.A."/>
            <person name="Miller J.D."/>
            <person name="Mondo S.J."/>
            <person name="Labutti K."/>
            <person name="Lipzen A."/>
            <person name="Dockter R."/>
            <person name="Kennedy M."/>
            <person name="Grigoriev I.V."/>
            <person name="Spatafora J.W."/>
        </authorList>
    </citation>
    <scope>NUCLEOTIDE SEQUENCE [LARGE SCALE GENOMIC DNA]</scope>
    <source>
        <strain evidence="12 13">CBS 120377</strain>
    </source>
</reference>
<dbReference type="InterPro" id="IPR022383">
    <property type="entry name" value="Lactate/malate_DH_C"/>
</dbReference>
<keyword evidence="4 9" id="KW-0560">Oxidoreductase</keyword>
<dbReference type="Pfam" id="PF02866">
    <property type="entry name" value="Ldh_1_C"/>
    <property type="match status" value="1"/>
</dbReference>
<dbReference type="AlphaFoldDB" id="A0A132BBX6"/>
<dbReference type="InterPro" id="IPR015955">
    <property type="entry name" value="Lactate_DH/Glyco_Ohase_4_C"/>
</dbReference>
<dbReference type="FunFam" id="3.40.50.720:FF:000018">
    <property type="entry name" value="Malate dehydrogenase"/>
    <property type="match status" value="1"/>
</dbReference>
<dbReference type="InterPro" id="IPR001236">
    <property type="entry name" value="Lactate/malate_DH_N"/>
</dbReference>
<dbReference type="STRING" id="149040.A0A132BBX6"/>
<dbReference type="GO" id="GO:0006089">
    <property type="term" value="P:lactate metabolic process"/>
    <property type="evidence" value="ECO:0007669"/>
    <property type="project" value="TreeGrafter"/>
</dbReference>
<dbReference type="GO" id="GO:0004459">
    <property type="term" value="F:L-lactate dehydrogenase (NAD+) activity"/>
    <property type="evidence" value="ECO:0007669"/>
    <property type="project" value="UniProtKB-EC"/>
</dbReference>
<dbReference type="PIRSF" id="PIRSF000102">
    <property type="entry name" value="Lac_mal_DH"/>
    <property type="match status" value="1"/>
</dbReference>
<gene>
    <name evidence="12" type="ORF">LY89DRAFT_760602</name>
</gene>
<dbReference type="NCBIfam" id="TIGR01771">
    <property type="entry name" value="L-LDH-NAD"/>
    <property type="match status" value="1"/>
</dbReference>
<evidence type="ECO:0000313" key="13">
    <source>
        <dbReference type="Proteomes" id="UP000070700"/>
    </source>
</evidence>
<evidence type="ECO:0000256" key="9">
    <source>
        <dbReference type="RuleBase" id="RU003369"/>
    </source>
</evidence>